<dbReference type="InterPro" id="IPR000944">
    <property type="entry name" value="Tscrpt_reg_Rrf2"/>
</dbReference>
<dbReference type="OrthoDB" id="213028at2"/>
<dbReference type="InterPro" id="IPR036388">
    <property type="entry name" value="WH-like_DNA-bd_sf"/>
</dbReference>
<dbReference type="Gene3D" id="1.10.10.10">
    <property type="entry name" value="Winged helix-like DNA-binding domain superfamily/Winged helix DNA-binding domain"/>
    <property type="match status" value="1"/>
</dbReference>
<gene>
    <name evidence="1" type="ORF">SAMN05421740_1083</name>
</gene>
<dbReference type="Pfam" id="PF02082">
    <property type="entry name" value="Rrf2"/>
    <property type="match status" value="1"/>
</dbReference>
<reference evidence="2" key="1">
    <citation type="submission" date="2016-10" db="EMBL/GenBank/DDBJ databases">
        <authorList>
            <person name="Varghese N."/>
            <person name="Submissions S."/>
        </authorList>
    </citation>
    <scope>NUCLEOTIDE SEQUENCE [LARGE SCALE GENOMIC DNA]</scope>
    <source>
        <strain evidence="2">Jip14</strain>
    </source>
</reference>
<evidence type="ECO:0000313" key="1">
    <source>
        <dbReference type="EMBL" id="SEL65890.1"/>
    </source>
</evidence>
<dbReference type="SUPFAM" id="SSF46785">
    <property type="entry name" value="Winged helix' DNA-binding domain"/>
    <property type="match status" value="1"/>
</dbReference>
<evidence type="ECO:0000313" key="2">
    <source>
        <dbReference type="Proteomes" id="UP000198916"/>
    </source>
</evidence>
<dbReference type="RefSeq" id="WP_090607365.1">
    <property type="nucleotide sequence ID" value="NZ_FNZR01000008.1"/>
</dbReference>
<dbReference type="PROSITE" id="PS51197">
    <property type="entry name" value="HTH_RRF2_2"/>
    <property type="match status" value="1"/>
</dbReference>
<proteinExistence type="predicted"/>
<sequence>MNNTRFATVVHILAMLADNEGEWLSSDWIASSININPVMVRKELGLLQERGLVVTRKGKEGGSMLQKNSAEISLADVYALVKNADVLGKKNLHTNPNCPIGKQINSELGGLFAKTDGLVSAYLQGITLDEFVRQFR</sequence>
<keyword evidence="2" id="KW-1185">Reference proteome</keyword>
<dbReference type="PANTHER" id="PTHR33221:SF15">
    <property type="entry name" value="HTH-TYPE TRANSCRIPTIONAL REGULATOR YWGB-RELATED"/>
    <property type="match status" value="1"/>
</dbReference>
<dbReference type="GO" id="GO:0003700">
    <property type="term" value="F:DNA-binding transcription factor activity"/>
    <property type="evidence" value="ECO:0007669"/>
    <property type="project" value="TreeGrafter"/>
</dbReference>
<dbReference type="GO" id="GO:0005829">
    <property type="term" value="C:cytosol"/>
    <property type="evidence" value="ECO:0007669"/>
    <property type="project" value="TreeGrafter"/>
</dbReference>
<accession>A0A1H7S002</accession>
<dbReference type="InterPro" id="IPR036390">
    <property type="entry name" value="WH_DNA-bd_sf"/>
</dbReference>
<dbReference type="AlphaFoldDB" id="A0A1H7S002"/>
<protein>
    <submittedName>
        <fullName evidence="1">Transcriptional regulator, BadM/Rrf2 family</fullName>
    </submittedName>
</protein>
<name>A0A1H7S002_9SPHI</name>
<dbReference type="STRING" id="332977.SAMN05421740_1083"/>
<organism evidence="1 2">
    <name type="scientific">Parapedobacter koreensis</name>
    <dbReference type="NCBI Taxonomy" id="332977"/>
    <lineage>
        <taxon>Bacteria</taxon>
        <taxon>Pseudomonadati</taxon>
        <taxon>Bacteroidota</taxon>
        <taxon>Sphingobacteriia</taxon>
        <taxon>Sphingobacteriales</taxon>
        <taxon>Sphingobacteriaceae</taxon>
        <taxon>Parapedobacter</taxon>
    </lineage>
</organism>
<dbReference type="PANTHER" id="PTHR33221">
    <property type="entry name" value="WINGED HELIX-TURN-HELIX TRANSCRIPTIONAL REGULATOR, RRF2 FAMILY"/>
    <property type="match status" value="1"/>
</dbReference>
<dbReference type="Proteomes" id="UP000198916">
    <property type="component" value="Unassembled WGS sequence"/>
</dbReference>
<dbReference type="EMBL" id="FNZR01000008">
    <property type="protein sequence ID" value="SEL65890.1"/>
    <property type="molecule type" value="Genomic_DNA"/>
</dbReference>